<dbReference type="AlphaFoldDB" id="A0A839EK23"/>
<dbReference type="RefSeq" id="WP_182549276.1">
    <property type="nucleotide sequence ID" value="NZ_JACGXN010000002.1"/>
</dbReference>
<keyword evidence="2" id="KW-1185">Reference proteome</keyword>
<gene>
    <name evidence="1" type="ORF">FHW16_002317</name>
</gene>
<comment type="caution">
    <text evidence="1">The sequence shown here is derived from an EMBL/GenBank/DDBJ whole genome shotgun (WGS) entry which is preliminary data.</text>
</comment>
<dbReference type="Proteomes" id="UP000549052">
    <property type="component" value="Unassembled WGS sequence"/>
</dbReference>
<organism evidence="1 2">
    <name type="scientific">Phyllobacterium myrsinacearum</name>
    <dbReference type="NCBI Taxonomy" id="28101"/>
    <lineage>
        <taxon>Bacteria</taxon>
        <taxon>Pseudomonadati</taxon>
        <taxon>Pseudomonadota</taxon>
        <taxon>Alphaproteobacteria</taxon>
        <taxon>Hyphomicrobiales</taxon>
        <taxon>Phyllobacteriaceae</taxon>
        <taxon>Phyllobacterium</taxon>
    </lineage>
</organism>
<name>A0A839EK23_9HYPH</name>
<evidence type="ECO:0008006" key="3">
    <source>
        <dbReference type="Google" id="ProtNLM"/>
    </source>
</evidence>
<sequence length="86" mass="9812">MSVCNELHVKHEASLSERLFAAVTRTAENVASIAASSRDTIVRQRRLRATEAALDSLPENIRFDIGWPDLYERQVIECNDVNRTRQ</sequence>
<protein>
    <recommendedName>
        <fullName evidence="3">DUF1127 domain-containing protein</fullName>
    </recommendedName>
</protein>
<accession>A0A839EK23</accession>
<proteinExistence type="predicted"/>
<evidence type="ECO:0000313" key="1">
    <source>
        <dbReference type="EMBL" id="MBA8878605.1"/>
    </source>
</evidence>
<dbReference type="EMBL" id="JACGXN010000002">
    <property type="protein sequence ID" value="MBA8878605.1"/>
    <property type="molecule type" value="Genomic_DNA"/>
</dbReference>
<evidence type="ECO:0000313" key="2">
    <source>
        <dbReference type="Proteomes" id="UP000549052"/>
    </source>
</evidence>
<reference evidence="1 2" key="1">
    <citation type="submission" date="2020-07" db="EMBL/GenBank/DDBJ databases">
        <title>Genomic Encyclopedia of Type Strains, Phase IV (KMG-V): Genome sequencing to study the core and pangenomes of soil and plant-associated prokaryotes.</title>
        <authorList>
            <person name="Whitman W."/>
        </authorList>
    </citation>
    <scope>NUCLEOTIDE SEQUENCE [LARGE SCALE GENOMIC DNA]</scope>
    <source>
        <strain evidence="1 2">AN3</strain>
    </source>
</reference>